<protein>
    <submittedName>
        <fullName evidence="1">Uncharacterized protein</fullName>
    </submittedName>
</protein>
<sequence>MLTLGLGITTQPHPFRSPATPHPHLLPSRGRPLRQIVSVTALATSSQPLETSCEIYSGRYNEVTLGLKFDMRKHTLPGPGTHRHKVILEHQTPHNAEQIAVNVLRSLLALEYYTARARSR</sequence>
<dbReference type="AlphaFoldDB" id="A0A5B7HWH0"/>
<gene>
    <name evidence="1" type="ORF">E2C01_068650</name>
</gene>
<reference evidence="1 2" key="1">
    <citation type="submission" date="2019-05" db="EMBL/GenBank/DDBJ databases">
        <title>Another draft genome of Portunus trituberculatus and its Hox gene families provides insights of decapod evolution.</title>
        <authorList>
            <person name="Jeong J.-H."/>
            <person name="Song I."/>
            <person name="Kim S."/>
            <person name="Choi T."/>
            <person name="Kim D."/>
            <person name="Ryu S."/>
            <person name="Kim W."/>
        </authorList>
    </citation>
    <scope>NUCLEOTIDE SEQUENCE [LARGE SCALE GENOMIC DNA]</scope>
    <source>
        <tissue evidence="1">Muscle</tissue>
    </source>
</reference>
<comment type="caution">
    <text evidence="1">The sequence shown here is derived from an EMBL/GenBank/DDBJ whole genome shotgun (WGS) entry which is preliminary data.</text>
</comment>
<name>A0A5B7HWH0_PORTR</name>
<evidence type="ECO:0000313" key="2">
    <source>
        <dbReference type="Proteomes" id="UP000324222"/>
    </source>
</evidence>
<accession>A0A5B7HWH0</accession>
<keyword evidence="2" id="KW-1185">Reference proteome</keyword>
<proteinExistence type="predicted"/>
<dbReference type="Proteomes" id="UP000324222">
    <property type="component" value="Unassembled WGS sequence"/>
</dbReference>
<organism evidence="1 2">
    <name type="scientific">Portunus trituberculatus</name>
    <name type="common">Swimming crab</name>
    <name type="synonym">Neptunus trituberculatus</name>
    <dbReference type="NCBI Taxonomy" id="210409"/>
    <lineage>
        <taxon>Eukaryota</taxon>
        <taxon>Metazoa</taxon>
        <taxon>Ecdysozoa</taxon>
        <taxon>Arthropoda</taxon>
        <taxon>Crustacea</taxon>
        <taxon>Multicrustacea</taxon>
        <taxon>Malacostraca</taxon>
        <taxon>Eumalacostraca</taxon>
        <taxon>Eucarida</taxon>
        <taxon>Decapoda</taxon>
        <taxon>Pleocyemata</taxon>
        <taxon>Brachyura</taxon>
        <taxon>Eubrachyura</taxon>
        <taxon>Portunoidea</taxon>
        <taxon>Portunidae</taxon>
        <taxon>Portuninae</taxon>
        <taxon>Portunus</taxon>
    </lineage>
</organism>
<dbReference type="EMBL" id="VSRR010038648">
    <property type="protein sequence ID" value="MPC74293.1"/>
    <property type="molecule type" value="Genomic_DNA"/>
</dbReference>
<evidence type="ECO:0000313" key="1">
    <source>
        <dbReference type="EMBL" id="MPC74293.1"/>
    </source>
</evidence>